<dbReference type="PANTHER" id="PTHR31068:SF1">
    <property type="entry name" value="MITOCHONDRIAL DISTRIBUTION AND MORPHOLOGY PROTEIN 32"/>
    <property type="match status" value="1"/>
</dbReference>
<dbReference type="GO" id="GO:0007005">
    <property type="term" value="P:mitochondrion organization"/>
    <property type="evidence" value="ECO:0007669"/>
    <property type="project" value="InterPro"/>
</dbReference>
<keyword evidence="6 11" id="KW-1133">Transmembrane helix</keyword>
<keyword evidence="5" id="KW-0809">Transit peptide</keyword>
<keyword evidence="7" id="KW-0496">Mitochondrion</keyword>
<feature type="transmembrane region" description="Helical" evidence="11">
    <location>
        <begin position="53"/>
        <end position="78"/>
    </location>
</feature>
<gene>
    <name evidence="12" type="ORF">BN7_3385</name>
</gene>
<proteinExistence type="inferred from homology"/>
<dbReference type="FunCoup" id="K0KLI4">
    <property type="interactions" value="44"/>
</dbReference>
<evidence type="ECO:0000256" key="2">
    <source>
        <dbReference type="ARBA" id="ARBA00005687"/>
    </source>
</evidence>
<name>K0KLI4_WICCF</name>
<reference evidence="12 13" key="1">
    <citation type="journal article" date="2012" name="Eukaryot. Cell">
        <title>Draft genome sequence of Wickerhamomyces ciferrii NRRL Y-1031 F-60-10.</title>
        <authorList>
            <person name="Schneider J."/>
            <person name="Andrea H."/>
            <person name="Blom J."/>
            <person name="Jaenicke S."/>
            <person name="Ruckert C."/>
            <person name="Schorsch C."/>
            <person name="Szczepanowski R."/>
            <person name="Farwick M."/>
            <person name="Goesmann A."/>
            <person name="Puhler A."/>
            <person name="Schaffer S."/>
            <person name="Tauch A."/>
            <person name="Kohler T."/>
            <person name="Brinkrolf K."/>
        </authorList>
    </citation>
    <scope>NUCLEOTIDE SEQUENCE [LARGE SCALE GENOMIC DNA]</scope>
    <source>
        <strain evidence="13">ATCC 14091 / BCRC 22168 / CBS 111 / JCM 3599 / NBRC 0793 / NRRL Y-1031 F-60-10</strain>
    </source>
</reference>
<dbReference type="InParanoid" id="K0KLI4"/>
<accession>K0KLI4</accession>
<dbReference type="EMBL" id="CAIF01000090">
    <property type="protein sequence ID" value="CCH43831.1"/>
    <property type="molecule type" value="Genomic_DNA"/>
</dbReference>
<keyword evidence="3 11" id="KW-0812">Transmembrane</keyword>
<evidence type="ECO:0000256" key="6">
    <source>
        <dbReference type="ARBA" id="ARBA00022989"/>
    </source>
</evidence>
<protein>
    <recommendedName>
        <fullName evidence="10">Mitochondrial distribution and morphology protein 32</fullName>
    </recommendedName>
</protein>
<dbReference type="Pfam" id="PF08118">
    <property type="entry name" value="MDM31_MDM32"/>
    <property type="match status" value="2"/>
</dbReference>
<evidence type="ECO:0000256" key="4">
    <source>
        <dbReference type="ARBA" id="ARBA00022792"/>
    </source>
</evidence>
<keyword evidence="8 11" id="KW-0472">Membrane</keyword>
<sequence length="466" mass="53940">MIPPKKSITPNNILTKEVLLSQATSSWERFVIKSKWFLIKGYRPFNIDEISAFFSWFILSHILWIILGTTTFFSLLFYGLNSLFAKELVGKVMGKFITYLNPSFEIKFKDAVVPEWEDGMIDFKKVIIKTVDDSGLKLDLKLDHLKLTLSFNKWYNQKGIIDKVEIHGMTGIIDRSDYLEGDDGKNEIDWFNNEDYELSGLKIVDSFFKVLPKGFTSENNIKPLEFAIYSCEIPKIRIKWLLADFFNASSITGSVNDSLFAIHKRQHKYAYVSDIEDDLNPWKRITRIRLDPLDVDVLGLTSSQFNWIVDGKADITCDIMSPVEEDDGSLSSNYIVIDFKIQFNDLKAKYPIEEPMTSNGEKLISLKDLKPIISYVNNKRLESFEKMETNFELPSLNFRIVKKINELEKISTLSESNFLDLISNEIYIDWLKHVHEYEIEQRNKRIAQWSKSFASQLLVVGIGAMV</sequence>
<dbReference type="eggNOG" id="ENOG502QQU5">
    <property type="taxonomic scope" value="Eukaryota"/>
</dbReference>
<evidence type="ECO:0000256" key="9">
    <source>
        <dbReference type="ARBA" id="ARBA00025191"/>
    </source>
</evidence>
<dbReference type="Proteomes" id="UP000009328">
    <property type="component" value="Unassembled WGS sequence"/>
</dbReference>
<keyword evidence="4" id="KW-0999">Mitochondrion inner membrane</keyword>
<comment type="similarity">
    <text evidence="2">Belongs to the MDM31/MDM32 family.</text>
</comment>
<evidence type="ECO:0000256" key="8">
    <source>
        <dbReference type="ARBA" id="ARBA00023136"/>
    </source>
</evidence>
<dbReference type="GO" id="GO:0000001">
    <property type="term" value="P:mitochondrion inheritance"/>
    <property type="evidence" value="ECO:0007669"/>
    <property type="project" value="InterPro"/>
</dbReference>
<evidence type="ECO:0000313" key="13">
    <source>
        <dbReference type="Proteomes" id="UP000009328"/>
    </source>
</evidence>
<dbReference type="HOGENOM" id="CLU_016236_3_1_1"/>
<evidence type="ECO:0000256" key="11">
    <source>
        <dbReference type="SAM" id="Phobius"/>
    </source>
</evidence>
<comment type="caution">
    <text evidence="12">The sequence shown here is derived from an EMBL/GenBank/DDBJ whole genome shotgun (WGS) entry which is preliminary data.</text>
</comment>
<evidence type="ECO:0000256" key="10">
    <source>
        <dbReference type="ARBA" id="ARBA00040573"/>
    </source>
</evidence>
<evidence type="ECO:0000313" key="12">
    <source>
        <dbReference type="EMBL" id="CCH43831.1"/>
    </source>
</evidence>
<organism evidence="12 13">
    <name type="scientific">Wickerhamomyces ciferrii (strain ATCC 14091 / BCRC 22168 / CBS 111 / JCM 3599 / NBRC 0793 / NRRL Y-1031 F-60-10)</name>
    <name type="common">Yeast</name>
    <name type="synonym">Pichia ciferrii</name>
    <dbReference type="NCBI Taxonomy" id="1206466"/>
    <lineage>
        <taxon>Eukaryota</taxon>
        <taxon>Fungi</taxon>
        <taxon>Dikarya</taxon>
        <taxon>Ascomycota</taxon>
        <taxon>Saccharomycotina</taxon>
        <taxon>Saccharomycetes</taxon>
        <taxon>Phaffomycetales</taxon>
        <taxon>Wickerhamomycetaceae</taxon>
        <taxon>Wickerhamomyces</taxon>
    </lineage>
</organism>
<evidence type="ECO:0000256" key="7">
    <source>
        <dbReference type="ARBA" id="ARBA00023128"/>
    </source>
</evidence>
<dbReference type="GO" id="GO:0005743">
    <property type="term" value="C:mitochondrial inner membrane"/>
    <property type="evidence" value="ECO:0007669"/>
    <property type="project" value="UniProtKB-SubCell"/>
</dbReference>
<comment type="subcellular location">
    <subcellularLocation>
        <location evidence="1">Mitochondrion inner membrane</location>
        <topology evidence="1">Multi-pass membrane protein</topology>
    </subcellularLocation>
</comment>
<dbReference type="InterPro" id="IPR012571">
    <property type="entry name" value="Mdm31/Mdm32"/>
</dbReference>
<dbReference type="AlphaFoldDB" id="K0KLI4"/>
<keyword evidence="13" id="KW-1185">Reference proteome</keyword>
<comment type="function">
    <text evidence="9">Involved in the organization of the mitochondrial membranes and the global structure of the mitochondria. Also required for mitochondrial distribution and mobility as well as for the maintenance of mitochondrial DNA nucleoids structures.</text>
</comment>
<dbReference type="PANTHER" id="PTHR31068">
    <property type="entry name" value="MITOCHONDRIAL DISTRIBUTION AND MORPHOLOGY PROTEIN 31"/>
    <property type="match status" value="1"/>
</dbReference>
<evidence type="ECO:0000256" key="5">
    <source>
        <dbReference type="ARBA" id="ARBA00022946"/>
    </source>
</evidence>
<evidence type="ECO:0000256" key="1">
    <source>
        <dbReference type="ARBA" id="ARBA00004448"/>
    </source>
</evidence>
<evidence type="ECO:0000256" key="3">
    <source>
        <dbReference type="ARBA" id="ARBA00022692"/>
    </source>
</evidence>